<dbReference type="SMART" id="SM00754">
    <property type="entry name" value="CHRD"/>
    <property type="match status" value="1"/>
</dbReference>
<dbReference type="AlphaFoldDB" id="A0A6J4PZ46"/>
<keyword evidence="2" id="KW-0812">Transmembrane</keyword>
<proteinExistence type="predicted"/>
<evidence type="ECO:0000256" key="3">
    <source>
        <dbReference type="SAM" id="SignalP"/>
    </source>
</evidence>
<accession>A0A6J4PZ46</accession>
<evidence type="ECO:0000313" key="5">
    <source>
        <dbReference type="EMBL" id="CAA9429645.1"/>
    </source>
</evidence>
<keyword evidence="2" id="KW-0472">Membrane</keyword>
<feature type="non-terminal residue" evidence="5">
    <location>
        <position position="201"/>
    </location>
</feature>
<dbReference type="EMBL" id="CADCUY010000505">
    <property type="protein sequence ID" value="CAA9429645.1"/>
    <property type="molecule type" value="Genomic_DNA"/>
</dbReference>
<feature type="region of interest" description="Disordered" evidence="1">
    <location>
        <begin position="40"/>
        <end position="59"/>
    </location>
</feature>
<feature type="domain" description="CHRD" evidence="4">
    <location>
        <begin position="36"/>
        <end position="156"/>
    </location>
</feature>
<name>A0A6J4PZ46_9ACTN</name>
<dbReference type="Pfam" id="PF07452">
    <property type="entry name" value="CHRD"/>
    <property type="match status" value="1"/>
</dbReference>
<keyword evidence="3" id="KW-0732">Signal</keyword>
<dbReference type="InterPro" id="IPR006311">
    <property type="entry name" value="TAT_signal"/>
</dbReference>
<sequence>MTARRSMTAATATALLAGGALVLAGAPALAATAQAVSLSATGSGDDEVPPGSGQDGADLTGSFQLTPAGALTYTVRVSGNDEPIGAGHIHRGAAGANGDVVVPLDTAAITAGTSATAQVDPALAQEIIDDPAGFYLNVHSASYAPPAGVARAQLSGSAAAPGSIDTGSGGQAAPGQDGSAALAAGGAAALVAVGALAVARR</sequence>
<protein>
    <recommendedName>
        <fullName evidence="4">CHRD domain-containing protein</fullName>
    </recommendedName>
</protein>
<reference evidence="5" key="1">
    <citation type="submission" date="2020-02" db="EMBL/GenBank/DDBJ databases">
        <authorList>
            <person name="Meier V. D."/>
        </authorList>
    </citation>
    <scope>NUCLEOTIDE SEQUENCE</scope>
    <source>
        <strain evidence="5">AVDCRST_MAG35</strain>
    </source>
</reference>
<dbReference type="InterPro" id="IPR010895">
    <property type="entry name" value="CHRD"/>
</dbReference>
<evidence type="ECO:0000256" key="1">
    <source>
        <dbReference type="SAM" id="MobiDB-lite"/>
    </source>
</evidence>
<feature type="signal peptide" evidence="3">
    <location>
        <begin position="1"/>
        <end position="30"/>
    </location>
</feature>
<gene>
    <name evidence="5" type="ORF">AVDCRST_MAG35-2505</name>
</gene>
<organism evidence="5">
    <name type="scientific">uncultured Quadrisphaera sp</name>
    <dbReference type="NCBI Taxonomy" id="904978"/>
    <lineage>
        <taxon>Bacteria</taxon>
        <taxon>Bacillati</taxon>
        <taxon>Actinomycetota</taxon>
        <taxon>Actinomycetes</taxon>
        <taxon>Kineosporiales</taxon>
        <taxon>Kineosporiaceae</taxon>
        <taxon>Quadrisphaera</taxon>
        <taxon>environmental samples</taxon>
    </lineage>
</organism>
<keyword evidence="2" id="KW-1133">Transmembrane helix</keyword>
<evidence type="ECO:0000256" key="2">
    <source>
        <dbReference type="SAM" id="Phobius"/>
    </source>
</evidence>
<feature type="transmembrane region" description="Helical" evidence="2">
    <location>
        <begin position="180"/>
        <end position="199"/>
    </location>
</feature>
<dbReference type="PROSITE" id="PS51318">
    <property type="entry name" value="TAT"/>
    <property type="match status" value="1"/>
</dbReference>
<evidence type="ECO:0000259" key="4">
    <source>
        <dbReference type="SMART" id="SM00754"/>
    </source>
</evidence>
<feature type="chain" id="PRO_5026885013" description="CHRD domain-containing protein" evidence="3">
    <location>
        <begin position="31"/>
        <end position="201"/>
    </location>
</feature>